<gene>
    <name evidence="3" type="ORF">CVIRNUC_004126</name>
</gene>
<feature type="region of interest" description="Disordered" evidence="1">
    <location>
        <begin position="193"/>
        <end position="261"/>
    </location>
</feature>
<sequence>MSRGSVFQAVQKLSGDWSAPEYAKVLTREVLTELLPSFELMEPLVRARLLLAAASLPASAQDSMREQLQALCSKALSDKEEWVSMIGRALGAFDGRAHADAVGKGSAAVRDALKTLEGLTATARTDGMRPLEEVYLSPRLRGEAAEAPADGSGHGHFRLREGALARLTAASQAAASSEATPFALQQPALTPATASPAAQVHASGHAAKPAAPALSAPRPASQAASRSAAAKSAGIDDMFRSSRPANLSRPGAAAAGKPGHRTVKLLDVSEAIQHRHRPGAQHRRFPAASNPLHASSPGHSRPLQSPAPHQAAGHNSSAPLLAPRAEAPHDAGPAKQAPAGPSMSRLKASGTAVGAHSQAPRSPAPHRTAGDASSPAQAATALSSQHASRSPGAASQMPTGPGLSHLQGPGHAAPPASANGSVARAIMGREPLEDKPDSDVEEGEMPEDGELPEEALQQSKRGRFEHNHHHKPFREGSPHEQLTSSATAQLADD</sequence>
<accession>A0AAV1I277</accession>
<name>A0AAV1I277_9CHLO</name>
<dbReference type="Pfam" id="PF23553">
    <property type="entry name" value="NELF-A_N"/>
    <property type="match status" value="1"/>
</dbReference>
<feature type="domain" description="NELF-A N-terminal" evidence="2">
    <location>
        <begin position="16"/>
        <end position="137"/>
    </location>
</feature>
<feature type="region of interest" description="Disordered" evidence="1">
    <location>
        <begin position="430"/>
        <end position="493"/>
    </location>
</feature>
<dbReference type="InterPro" id="IPR056557">
    <property type="entry name" value="NELF-A_N"/>
</dbReference>
<dbReference type="AlphaFoldDB" id="A0AAV1I277"/>
<feature type="region of interest" description="Disordered" evidence="1">
    <location>
        <begin position="275"/>
        <end position="418"/>
    </location>
</feature>
<feature type="compositionally biased region" description="Polar residues" evidence="1">
    <location>
        <begin position="480"/>
        <end position="493"/>
    </location>
</feature>
<feature type="compositionally biased region" description="Acidic residues" evidence="1">
    <location>
        <begin position="439"/>
        <end position="453"/>
    </location>
</feature>
<feature type="compositionally biased region" description="Basic residues" evidence="1">
    <location>
        <begin position="460"/>
        <end position="472"/>
    </location>
</feature>
<comment type="caution">
    <text evidence="3">The sequence shown here is derived from an EMBL/GenBank/DDBJ whole genome shotgun (WGS) entry which is preliminary data.</text>
</comment>
<feature type="compositionally biased region" description="Basic residues" evidence="1">
    <location>
        <begin position="275"/>
        <end position="285"/>
    </location>
</feature>
<dbReference type="Proteomes" id="UP001314263">
    <property type="component" value="Unassembled WGS sequence"/>
</dbReference>
<keyword evidence="4" id="KW-1185">Reference proteome</keyword>
<evidence type="ECO:0000313" key="4">
    <source>
        <dbReference type="Proteomes" id="UP001314263"/>
    </source>
</evidence>
<feature type="compositionally biased region" description="Polar residues" evidence="1">
    <location>
        <begin position="374"/>
        <end position="388"/>
    </location>
</feature>
<dbReference type="EMBL" id="CAUYUE010000005">
    <property type="protein sequence ID" value="CAK0774022.1"/>
    <property type="molecule type" value="Genomic_DNA"/>
</dbReference>
<evidence type="ECO:0000259" key="2">
    <source>
        <dbReference type="Pfam" id="PF23553"/>
    </source>
</evidence>
<organism evidence="3 4">
    <name type="scientific">Coccomyxa viridis</name>
    <dbReference type="NCBI Taxonomy" id="1274662"/>
    <lineage>
        <taxon>Eukaryota</taxon>
        <taxon>Viridiplantae</taxon>
        <taxon>Chlorophyta</taxon>
        <taxon>core chlorophytes</taxon>
        <taxon>Trebouxiophyceae</taxon>
        <taxon>Trebouxiophyceae incertae sedis</taxon>
        <taxon>Coccomyxaceae</taxon>
        <taxon>Coccomyxa</taxon>
    </lineage>
</organism>
<feature type="compositionally biased region" description="Low complexity" evidence="1">
    <location>
        <begin position="193"/>
        <end position="233"/>
    </location>
</feature>
<evidence type="ECO:0000313" key="3">
    <source>
        <dbReference type="EMBL" id="CAK0774022.1"/>
    </source>
</evidence>
<proteinExistence type="predicted"/>
<reference evidence="3 4" key="1">
    <citation type="submission" date="2023-10" db="EMBL/GenBank/DDBJ databases">
        <authorList>
            <person name="Maclean D."/>
            <person name="Macfadyen A."/>
        </authorList>
    </citation>
    <scope>NUCLEOTIDE SEQUENCE [LARGE SCALE GENOMIC DNA]</scope>
</reference>
<evidence type="ECO:0000256" key="1">
    <source>
        <dbReference type="SAM" id="MobiDB-lite"/>
    </source>
</evidence>
<protein>
    <recommendedName>
        <fullName evidence="2">NELF-A N-terminal domain-containing protein</fullName>
    </recommendedName>
</protein>